<reference evidence="2 3" key="1">
    <citation type="journal article" date="2015" name="Genome Announc.">
        <title>Expanding the biotechnology potential of lactobacilli through comparative genomics of 213 strains and associated genera.</title>
        <authorList>
            <person name="Sun Z."/>
            <person name="Harris H.M."/>
            <person name="McCann A."/>
            <person name="Guo C."/>
            <person name="Argimon S."/>
            <person name="Zhang W."/>
            <person name="Yang X."/>
            <person name="Jeffery I.B."/>
            <person name="Cooney J.C."/>
            <person name="Kagawa T.F."/>
            <person name="Liu W."/>
            <person name="Song Y."/>
            <person name="Salvetti E."/>
            <person name="Wrobel A."/>
            <person name="Rasinkangas P."/>
            <person name="Parkhill J."/>
            <person name="Rea M.C."/>
            <person name="O'Sullivan O."/>
            <person name="Ritari J."/>
            <person name="Douillard F.P."/>
            <person name="Paul Ross R."/>
            <person name="Yang R."/>
            <person name="Briner A.E."/>
            <person name="Felis G.E."/>
            <person name="de Vos W.M."/>
            <person name="Barrangou R."/>
            <person name="Klaenhammer T.R."/>
            <person name="Caufield P.W."/>
            <person name="Cui Y."/>
            <person name="Zhang H."/>
            <person name="O'Toole P.W."/>
        </authorList>
    </citation>
    <scope>NUCLEOTIDE SEQUENCE [LARGE SCALE GENOMIC DNA]</scope>
    <source>
        <strain evidence="2 3">DSM 20587</strain>
    </source>
</reference>
<dbReference type="Gene3D" id="3.90.190.10">
    <property type="entry name" value="Protein tyrosine phosphatase superfamily"/>
    <property type="match status" value="1"/>
</dbReference>
<dbReference type="AlphaFoldDB" id="A0A8E1V191"/>
<dbReference type="SUPFAM" id="SSF52799">
    <property type="entry name" value="(Phosphotyrosine protein) phosphatases II"/>
    <property type="match status" value="1"/>
</dbReference>
<dbReference type="InterPro" id="IPR026893">
    <property type="entry name" value="Tyr/Ser_Pase_IphP-type"/>
</dbReference>
<protein>
    <submittedName>
        <fullName evidence="2">Protein tyrosine serine phosphatase</fullName>
    </submittedName>
</protein>
<name>A0A8E1V191_LENKE</name>
<accession>A0A8E1V191</accession>
<sequence>MNYREDIMKRKLIKTISVTLLATICFLPTVAAKKTSPIGNQIKLTKVPNVRDLGGIRAKNGQHIKSNRLIRSSALTHLSGHDKWKLSKRANVKVILDFRSKSEIKQAPDAKLHGTRYHRLSVMADPKFGVHTTAQYIQQLAAKQPNNMELFYEKMVVQPHSIKAYRSMFHYLLKQKSGAILYHCTYGKDRTGIATMLILSSLGVPKTTIMRNYLASNHYLKSTTRHEYRLMKRHTHNRKVLTNLKRSRTAKTAYLNAAYAAIYHHSGSMKHYLHTQMRLSNKDIQQLRKNYLTK</sequence>
<evidence type="ECO:0000313" key="2">
    <source>
        <dbReference type="EMBL" id="KRM52669.1"/>
    </source>
</evidence>
<dbReference type="EMBL" id="AYYV01000031">
    <property type="protein sequence ID" value="KRM52669.1"/>
    <property type="molecule type" value="Genomic_DNA"/>
</dbReference>
<organism evidence="2 3">
    <name type="scientific">Lentilactobacillus kefiri DSM 20587 = JCM 5818</name>
    <dbReference type="NCBI Taxonomy" id="1423764"/>
    <lineage>
        <taxon>Bacteria</taxon>
        <taxon>Bacillati</taxon>
        <taxon>Bacillota</taxon>
        <taxon>Bacilli</taxon>
        <taxon>Lactobacillales</taxon>
        <taxon>Lactobacillaceae</taxon>
        <taxon>Lentilactobacillus</taxon>
    </lineage>
</organism>
<dbReference type="Proteomes" id="UP000051164">
    <property type="component" value="Unassembled WGS sequence"/>
</dbReference>
<evidence type="ECO:0000256" key="1">
    <source>
        <dbReference type="ARBA" id="ARBA00009580"/>
    </source>
</evidence>
<dbReference type="InterPro" id="IPR029021">
    <property type="entry name" value="Prot-tyrosine_phosphatase-like"/>
</dbReference>
<dbReference type="PANTHER" id="PTHR31126:SF1">
    <property type="entry name" value="TYROSINE SPECIFIC PROTEIN PHOSPHATASES DOMAIN-CONTAINING PROTEIN"/>
    <property type="match status" value="1"/>
</dbReference>
<dbReference type="GO" id="GO:0004721">
    <property type="term" value="F:phosphoprotein phosphatase activity"/>
    <property type="evidence" value="ECO:0007669"/>
    <property type="project" value="InterPro"/>
</dbReference>
<gene>
    <name evidence="2" type="ORF">FC95_GL001121</name>
</gene>
<comment type="similarity">
    <text evidence="1">Belongs to the protein-tyrosine phosphatase family.</text>
</comment>
<proteinExistence type="inferred from homology"/>
<comment type="caution">
    <text evidence="2">The sequence shown here is derived from an EMBL/GenBank/DDBJ whole genome shotgun (WGS) entry which is preliminary data.</text>
</comment>
<dbReference type="PANTHER" id="PTHR31126">
    <property type="entry name" value="TYROSINE-PROTEIN PHOSPHATASE"/>
    <property type="match status" value="1"/>
</dbReference>
<evidence type="ECO:0000313" key="3">
    <source>
        <dbReference type="Proteomes" id="UP000051164"/>
    </source>
</evidence>
<dbReference type="Pfam" id="PF13350">
    <property type="entry name" value="Y_phosphatase3"/>
    <property type="match status" value="1"/>
</dbReference>